<feature type="active site" evidence="5 6">
    <location>
        <position position="343"/>
    </location>
</feature>
<dbReference type="InterPro" id="IPR000673">
    <property type="entry name" value="Sig_transdc_resp-reg_Me-estase"/>
</dbReference>
<feature type="compositionally biased region" description="Basic and acidic residues" evidence="8">
    <location>
        <begin position="234"/>
        <end position="248"/>
    </location>
</feature>
<feature type="domain" description="CheB-type methylesterase" evidence="10">
    <location>
        <begin position="304"/>
        <end position="499"/>
    </location>
</feature>
<dbReference type="SMART" id="SM00448">
    <property type="entry name" value="REC"/>
    <property type="match status" value="1"/>
</dbReference>
<feature type="compositionally biased region" description="Basic and acidic residues" evidence="8">
    <location>
        <begin position="258"/>
        <end position="267"/>
    </location>
</feature>
<dbReference type="InterPro" id="IPR001789">
    <property type="entry name" value="Sig_transdc_resp-reg_receiver"/>
</dbReference>
<evidence type="ECO:0000256" key="3">
    <source>
        <dbReference type="ARBA" id="ARBA00022801"/>
    </source>
</evidence>
<keyword evidence="1 5" id="KW-0963">Cytoplasm</keyword>
<dbReference type="KEGG" id="coh:EAV92_05105"/>
<feature type="compositionally biased region" description="Low complexity" evidence="8">
    <location>
        <begin position="198"/>
        <end position="209"/>
    </location>
</feature>
<evidence type="ECO:0000259" key="10">
    <source>
        <dbReference type="PROSITE" id="PS50122"/>
    </source>
</evidence>
<comment type="subcellular location">
    <subcellularLocation>
        <location evidence="5">Cytoplasm</location>
    </subcellularLocation>
</comment>
<dbReference type="EMBL" id="CP033433">
    <property type="protein sequence ID" value="AYQ71999.1"/>
    <property type="molecule type" value="Genomic_DNA"/>
</dbReference>
<keyword evidence="5 7" id="KW-0597">Phosphoprotein</keyword>
<evidence type="ECO:0000256" key="6">
    <source>
        <dbReference type="PROSITE-ProRule" id="PRU00050"/>
    </source>
</evidence>
<dbReference type="SUPFAM" id="SSF52172">
    <property type="entry name" value="CheY-like"/>
    <property type="match status" value="1"/>
</dbReference>
<dbReference type="Gene3D" id="3.40.50.180">
    <property type="entry name" value="Methylesterase CheB, C-terminal domain"/>
    <property type="match status" value="1"/>
</dbReference>
<dbReference type="SUPFAM" id="SSF52738">
    <property type="entry name" value="Methylesterase CheB, C-terminal domain"/>
    <property type="match status" value="1"/>
</dbReference>
<dbReference type="GO" id="GO:0008984">
    <property type="term" value="F:protein-glutamate methylesterase activity"/>
    <property type="evidence" value="ECO:0007669"/>
    <property type="project" value="UniProtKB-UniRule"/>
</dbReference>
<dbReference type="EC" id="3.1.1.61" evidence="5"/>
<dbReference type="GO" id="GO:0050568">
    <property type="term" value="F:protein-glutamine glutaminase activity"/>
    <property type="evidence" value="ECO:0007669"/>
    <property type="project" value="UniProtKB-UniRule"/>
</dbReference>
<feature type="domain" description="Response regulatory" evidence="9">
    <location>
        <begin position="5"/>
        <end position="122"/>
    </location>
</feature>
<evidence type="ECO:0000256" key="1">
    <source>
        <dbReference type="ARBA" id="ARBA00022490"/>
    </source>
</evidence>
<gene>
    <name evidence="5" type="primary">cheB</name>
    <name evidence="11" type="ORF">EAV92_05105</name>
</gene>
<organism evidence="11 12">
    <name type="scientific">Cohnella candidum</name>
    <dbReference type="NCBI Taxonomy" id="2674991"/>
    <lineage>
        <taxon>Bacteria</taxon>
        <taxon>Bacillati</taxon>
        <taxon>Bacillota</taxon>
        <taxon>Bacilli</taxon>
        <taxon>Bacillales</taxon>
        <taxon>Paenibacillaceae</taxon>
        <taxon>Cohnella</taxon>
    </lineage>
</organism>
<evidence type="ECO:0000313" key="11">
    <source>
        <dbReference type="EMBL" id="AYQ71999.1"/>
    </source>
</evidence>
<evidence type="ECO:0000259" key="9">
    <source>
        <dbReference type="PROSITE" id="PS50110"/>
    </source>
</evidence>
<evidence type="ECO:0000256" key="4">
    <source>
        <dbReference type="ARBA" id="ARBA00048267"/>
    </source>
</evidence>
<feature type="region of interest" description="Disordered" evidence="8">
    <location>
        <begin position="146"/>
        <end position="303"/>
    </location>
</feature>
<name>A0A3G3JWW4_9BACL</name>
<sequence length="501" mass="53859">MTVHRVLIVDDSKFMRRVLSDMVNADDAFTVAATASDGEDAVRLAFELKPDIITMDMEMPRMNGLEALQRIMSVHPIPVIMLSAVTDNGTRETIKALQYGAFDFVRKPDRSVNLDIGEVSDYLLEKLRIAAESIRSGSWRMLPAVELKPERETDSDTPPLSQDGEEARPQGPPGGRDEAPTLSESKISAVKKVPPDEPAAGVSPAAAPAIRPEPGGAKRTADLRKNGPPAAAAKPERQAKPAESRKPAEPPSTGQKLRKPEPPRIDAARTSTAAPAEQKAPAKLPAPAQHPPDRPDEAKPNKRSSTFTQIVALGTSTGGPRALHEVLTKLPGDFEAPVLVVQHMPPKFTHSLAQRLDSFSAIRVREAEQGELLETGTAYIAPGGKQMSVAKEASGKYRIKLTEEGPRSGHMPSVDVLFESLVGHRGLNRHAVLMTGMGSDGAKGMKALKEDGAETRIAESEETCVVYGMPRSAVELGAVSHVVPLPQIASVLVREVRSRIK</sequence>
<evidence type="ECO:0000313" key="12">
    <source>
        <dbReference type="Proteomes" id="UP000269097"/>
    </source>
</evidence>
<keyword evidence="12" id="KW-1185">Reference proteome</keyword>
<dbReference type="Pfam" id="PF00072">
    <property type="entry name" value="Response_reg"/>
    <property type="match status" value="1"/>
</dbReference>
<dbReference type="EC" id="3.5.1.44" evidence="5"/>
<evidence type="ECO:0000256" key="7">
    <source>
        <dbReference type="PROSITE-ProRule" id="PRU00169"/>
    </source>
</evidence>
<dbReference type="Gene3D" id="3.40.50.2300">
    <property type="match status" value="1"/>
</dbReference>
<dbReference type="CDD" id="cd16432">
    <property type="entry name" value="CheB_Rec"/>
    <property type="match status" value="1"/>
</dbReference>
<keyword evidence="3 5" id="KW-0378">Hydrolase</keyword>
<protein>
    <recommendedName>
        <fullName evidence="5">Protein-glutamate methylesterase/protein-glutamine glutaminase</fullName>
        <ecNumber evidence="5">3.1.1.61</ecNumber>
        <ecNumber evidence="5">3.5.1.44</ecNumber>
    </recommendedName>
</protein>
<dbReference type="GO" id="GO:0005737">
    <property type="term" value="C:cytoplasm"/>
    <property type="evidence" value="ECO:0007669"/>
    <property type="project" value="UniProtKB-SubCell"/>
</dbReference>
<reference evidence="11 12" key="1">
    <citation type="submission" date="2018-10" db="EMBL/GenBank/DDBJ databases">
        <title>Genome Sequence of Cohnella sp.</title>
        <authorList>
            <person name="Srinivasan S."/>
            <person name="Kim M.K."/>
        </authorList>
    </citation>
    <scope>NUCLEOTIDE SEQUENCE [LARGE SCALE GENOMIC DNA]</scope>
    <source>
        <strain evidence="11 12">18JY8-7</strain>
    </source>
</reference>
<accession>A0A3G3JWW4</accession>
<keyword evidence="2 5" id="KW-0145">Chemotaxis</keyword>
<comment type="PTM">
    <text evidence="5">Phosphorylated by CheA. Phosphorylation of the N-terminal regulatory domain activates the methylesterase activity.</text>
</comment>
<dbReference type="InterPro" id="IPR035909">
    <property type="entry name" value="CheB_C"/>
</dbReference>
<feature type="active site" evidence="5 6">
    <location>
        <position position="440"/>
    </location>
</feature>
<dbReference type="RefSeq" id="WP_123040060.1">
    <property type="nucleotide sequence ID" value="NZ_CP033433.1"/>
</dbReference>
<comment type="domain">
    <text evidence="5">Contains a C-terminal catalytic domain, and an N-terminal region which modulates catalytic activity.</text>
</comment>
<dbReference type="GO" id="GO:0000156">
    <property type="term" value="F:phosphorelay response regulator activity"/>
    <property type="evidence" value="ECO:0007669"/>
    <property type="project" value="InterPro"/>
</dbReference>
<dbReference type="GO" id="GO:0006935">
    <property type="term" value="P:chemotaxis"/>
    <property type="evidence" value="ECO:0007669"/>
    <property type="project" value="UniProtKB-UniRule"/>
</dbReference>
<feature type="active site" evidence="5 6">
    <location>
        <position position="316"/>
    </location>
</feature>
<dbReference type="PROSITE" id="PS50110">
    <property type="entry name" value="RESPONSE_REGULATORY"/>
    <property type="match status" value="1"/>
</dbReference>
<proteinExistence type="inferred from homology"/>
<dbReference type="AlphaFoldDB" id="A0A3G3JWW4"/>
<evidence type="ECO:0000256" key="2">
    <source>
        <dbReference type="ARBA" id="ARBA00022500"/>
    </source>
</evidence>
<comment type="similarity">
    <text evidence="5">Belongs to the CheB family.</text>
</comment>
<dbReference type="PANTHER" id="PTHR42872">
    <property type="entry name" value="PROTEIN-GLUTAMATE METHYLESTERASE/PROTEIN-GLUTAMINE GLUTAMINASE"/>
    <property type="match status" value="1"/>
</dbReference>
<dbReference type="Proteomes" id="UP000269097">
    <property type="component" value="Chromosome"/>
</dbReference>
<dbReference type="InterPro" id="IPR011006">
    <property type="entry name" value="CheY-like_superfamily"/>
</dbReference>
<dbReference type="PANTHER" id="PTHR42872:SF6">
    <property type="entry name" value="PROTEIN-GLUTAMATE METHYLESTERASE_PROTEIN-GLUTAMINE GLUTAMINASE"/>
    <property type="match status" value="1"/>
</dbReference>
<dbReference type="HAMAP" id="MF_00099">
    <property type="entry name" value="CheB_chemtxs"/>
    <property type="match status" value="1"/>
</dbReference>
<dbReference type="PROSITE" id="PS50122">
    <property type="entry name" value="CHEB"/>
    <property type="match status" value="1"/>
</dbReference>
<comment type="catalytic activity">
    <reaction evidence="4 5">
        <text>[protein]-L-glutamate 5-O-methyl ester + H2O = L-glutamyl-[protein] + methanol + H(+)</text>
        <dbReference type="Rhea" id="RHEA:23236"/>
        <dbReference type="Rhea" id="RHEA-COMP:10208"/>
        <dbReference type="Rhea" id="RHEA-COMP:10311"/>
        <dbReference type="ChEBI" id="CHEBI:15377"/>
        <dbReference type="ChEBI" id="CHEBI:15378"/>
        <dbReference type="ChEBI" id="CHEBI:17790"/>
        <dbReference type="ChEBI" id="CHEBI:29973"/>
        <dbReference type="ChEBI" id="CHEBI:82795"/>
        <dbReference type="EC" id="3.1.1.61"/>
    </reaction>
</comment>
<feature type="modified residue" description="4-aspartylphosphate" evidence="5 7">
    <location>
        <position position="56"/>
    </location>
</feature>
<dbReference type="InterPro" id="IPR008248">
    <property type="entry name" value="CheB-like"/>
</dbReference>
<evidence type="ECO:0000256" key="8">
    <source>
        <dbReference type="SAM" id="MobiDB-lite"/>
    </source>
</evidence>
<comment type="catalytic activity">
    <reaction evidence="5">
        <text>L-glutaminyl-[protein] + H2O = L-glutamyl-[protein] + NH4(+)</text>
        <dbReference type="Rhea" id="RHEA:16441"/>
        <dbReference type="Rhea" id="RHEA-COMP:10207"/>
        <dbReference type="Rhea" id="RHEA-COMP:10208"/>
        <dbReference type="ChEBI" id="CHEBI:15377"/>
        <dbReference type="ChEBI" id="CHEBI:28938"/>
        <dbReference type="ChEBI" id="CHEBI:29973"/>
        <dbReference type="ChEBI" id="CHEBI:30011"/>
        <dbReference type="EC" id="3.5.1.44"/>
    </reaction>
</comment>
<dbReference type="Pfam" id="PF01339">
    <property type="entry name" value="CheB_methylest"/>
    <property type="match status" value="1"/>
</dbReference>
<feature type="compositionally biased region" description="Basic and acidic residues" evidence="8">
    <location>
        <begin position="291"/>
        <end position="300"/>
    </location>
</feature>
<feature type="compositionally biased region" description="Low complexity" evidence="8">
    <location>
        <begin position="273"/>
        <end position="287"/>
    </location>
</feature>
<comment type="function">
    <text evidence="5">Involved in chemotaxis. Part of a chemotaxis signal transduction system that modulates chemotaxis in response to various stimuli. Catalyzes the demethylation of specific methylglutamate residues introduced into the chemoreceptors (methyl-accepting chemotaxis proteins or MCP) by CheR. Also mediates the irreversible deamidation of specific glutamine residues to glutamic acid.</text>
</comment>
<evidence type="ECO:0000256" key="5">
    <source>
        <dbReference type="HAMAP-Rule" id="MF_00099"/>
    </source>
</evidence>
<dbReference type="CDD" id="cd17541">
    <property type="entry name" value="REC_CheB-like"/>
    <property type="match status" value="1"/>
</dbReference>